<name>A0A4Q2VGR1_FUSOX</name>
<protein>
    <recommendedName>
        <fullName evidence="3">TauD/TfdA-like domain-containing protein</fullName>
    </recommendedName>
</protein>
<comment type="caution">
    <text evidence="4">The sequence shown here is derived from an EMBL/GenBank/DDBJ whole genome shotgun (WGS) entry which is preliminary data.</text>
</comment>
<dbReference type="AlphaFoldDB" id="A0A4Q2VGR1"/>
<feature type="region of interest" description="Disordered" evidence="2">
    <location>
        <begin position="18"/>
        <end position="38"/>
    </location>
</feature>
<evidence type="ECO:0000313" key="5">
    <source>
        <dbReference type="Proteomes" id="UP000290540"/>
    </source>
</evidence>
<keyword evidence="1" id="KW-0560">Oxidoreductase</keyword>
<dbReference type="FunFam" id="3.60.130.10:FF:000011">
    <property type="entry name" value="Taurine catabolism dioxygenase TauD"/>
    <property type="match status" value="1"/>
</dbReference>
<evidence type="ECO:0000256" key="2">
    <source>
        <dbReference type="SAM" id="MobiDB-lite"/>
    </source>
</evidence>
<dbReference type="GO" id="GO:0016491">
    <property type="term" value="F:oxidoreductase activity"/>
    <property type="evidence" value="ECO:0007669"/>
    <property type="project" value="UniProtKB-KW"/>
</dbReference>
<dbReference type="Proteomes" id="UP000290540">
    <property type="component" value="Unassembled WGS sequence"/>
</dbReference>
<dbReference type="Pfam" id="PF02668">
    <property type="entry name" value="TauD"/>
    <property type="match status" value="1"/>
</dbReference>
<dbReference type="PANTHER" id="PTHR10696">
    <property type="entry name" value="GAMMA-BUTYROBETAINE HYDROXYLASE-RELATED"/>
    <property type="match status" value="1"/>
</dbReference>
<evidence type="ECO:0000256" key="1">
    <source>
        <dbReference type="ARBA" id="ARBA00023002"/>
    </source>
</evidence>
<dbReference type="EMBL" id="MQTW01000143">
    <property type="protein sequence ID" value="RYC83763.1"/>
    <property type="molecule type" value="Genomic_DNA"/>
</dbReference>
<reference evidence="4 5" key="1">
    <citation type="submission" date="2016-12" db="EMBL/GenBank/DDBJ databases">
        <title>Draft genome sequence of Fusarium oxysporum causing rot on Narcissus.</title>
        <authorList>
            <person name="Armitage A.D."/>
            <person name="Taylor A."/>
            <person name="Clarkson J.P."/>
            <person name="Harrison R.J."/>
            <person name="Jackson A.C."/>
        </authorList>
    </citation>
    <scope>NUCLEOTIDE SEQUENCE [LARGE SCALE GENOMIC DNA]</scope>
    <source>
        <strain evidence="4 5">N139</strain>
    </source>
</reference>
<dbReference type="Gene3D" id="3.60.130.10">
    <property type="entry name" value="Clavaminate synthase-like"/>
    <property type="match status" value="1"/>
</dbReference>
<evidence type="ECO:0000259" key="3">
    <source>
        <dbReference type="Pfam" id="PF02668"/>
    </source>
</evidence>
<dbReference type="InterPro" id="IPR003819">
    <property type="entry name" value="TauD/TfdA-like"/>
</dbReference>
<proteinExistence type="predicted"/>
<dbReference type="PANTHER" id="PTHR10696:SF54">
    <property type="entry name" value="FAMILY OXIDOREDUCTASE, PUTATIVE (AFU_ORTHOLOGUE AFUA_4G13850)-RELATED"/>
    <property type="match status" value="1"/>
</dbReference>
<feature type="domain" description="TauD/TfdA-like" evidence="3">
    <location>
        <begin position="90"/>
        <end position="366"/>
    </location>
</feature>
<dbReference type="InterPro" id="IPR042098">
    <property type="entry name" value="TauD-like_sf"/>
</dbReference>
<dbReference type="InterPro" id="IPR050411">
    <property type="entry name" value="AlphaKG_dependent_hydroxylases"/>
</dbReference>
<evidence type="ECO:0000313" key="4">
    <source>
        <dbReference type="EMBL" id="RYC83763.1"/>
    </source>
</evidence>
<accession>A0A4Q2VGR1</accession>
<gene>
    <name evidence="4" type="ORF">BFJ63_vAg13335</name>
</gene>
<sequence>MAATATISALSTASAPTLGITPAALPPPGQPDTSYHPDWDKYQARVARRTQTEDLTKSLPEGFPNELKGDLLEEIDRALAHFKSLNISKGYIAQETFPLPTLHSELRRLSRELHFGHGFFVLRGLDVDRYTREENIIIYAGVSSHIGPIRGRQDAYFQGERADVVIGHIKDVRSGLGESRDKTKIKIGTPAYTADKQVFHTDSGDIVSLFALSTAADGGASRLASTWRVYNHIAATRPDLIHTLSGRWDAELFTKTVNDTDRFMSRPLLHHLPASADGKTPDRILLQYGRRYYVGFGEIPRGKHLPPITEAQAEALDTLHFLGERFSVSTNFEKGDMQYVNNVAIFHARDGFTDTKDKQRHLLRLWLRDPEYAWKTPAALASRWERVYGGVLPGLQTFPLEPHTRSESTTVTE</sequence>
<organism evidence="4 5">
    <name type="scientific">Fusarium oxysporum f. sp. narcissi</name>
    <dbReference type="NCBI Taxonomy" id="451672"/>
    <lineage>
        <taxon>Eukaryota</taxon>
        <taxon>Fungi</taxon>
        <taxon>Dikarya</taxon>
        <taxon>Ascomycota</taxon>
        <taxon>Pezizomycotina</taxon>
        <taxon>Sordariomycetes</taxon>
        <taxon>Hypocreomycetidae</taxon>
        <taxon>Hypocreales</taxon>
        <taxon>Nectriaceae</taxon>
        <taxon>Fusarium</taxon>
        <taxon>Fusarium oxysporum species complex</taxon>
    </lineage>
</organism>
<dbReference type="SUPFAM" id="SSF51197">
    <property type="entry name" value="Clavaminate synthase-like"/>
    <property type="match status" value="1"/>
</dbReference>